<keyword evidence="1" id="KW-0472">Membrane</keyword>
<evidence type="ECO:0000256" key="1">
    <source>
        <dbReference type="SAM" id="Phobius"/>
    </source>
</evidence>
<dbReference type="AlphaFoldDB" id="A0A0V0HNM7"/>
<proteinExistence type="predicted"/>
<dbReference type="EMBL" id="GEDG01017379">
    <property type="protein sequence ID" value="JAP21720.1"/>
    <property type="molecule type" value="Transcribed_RNA"/>
</dbReference>
<protein>
    <submittedName>
        <fullName evidence="2">Putative ovule protein</fullName>
    </submittedName>
</protein>
<keyword evidence="1" id="KW-1133">Transmembrane helix</keyword>
<evidence type="ECO:0000313" key="2">
    <source>
        <dbReference type="EMBL" id="JAP21720.1"/>
    </source>
</evidence>
<name>A0A0V0HNM7_SOLCH</name>
<reference evidence="2" key="1">
    <citation type="submission" date="2015-12" db="EMBL/GenBank/DDBJ databases">
        <title>Gene expression during late stages of embryo sac development: a critical building block for successful pollen-pistil interactions.</title>
        <authorList>
            <person name="Liu Y."/>
            <person name="Joly V."/>
            <person name="Sabar M."/>
            <person name="Matton D.P."/>
        </authorList>
    </citation>
    <scope>NUCLEOTIDE SEQUENCE</scope>
</reference>
<keyword evidence="1" id="KW-0812">Transmembrane</keyword>
<feature type="transmembrane region" description="Helical" evidence="1">
    <location>
        <begin position="25"/>
        <end position="54"/>
    </location>
</feature>
<organism evidence="2">
    <name type="scientific">Solanum chacoense</name>
    <name type="common">Chaco potato</name>
    <dbReference type="NCBI Taxonomy" id="4108"/>
    <lineage>
        <taxon>Eukaryota</taxon>
        <taxon>Viridiplantae</taxon>
        <taxon>Streptophyta</taxon>
        <taxon>Embryophyta</taxon>
        <taxon>Tracheophyta</taxon>
        <taxon>Spermatophyta</taxon>
        <taxon>Magnoliopsida</taxon>
        <taxon>eudicotyledons</taxon>
        <taxon>Gunneridae</taxon>
        <taxon>Pentapetalae</taxon>
        <taxon>asterids</taxon>
        <taxon>lamiids</taxon>
        <taxon>Solanales</taxon>
        <taxon>Solanaceae</taxon>
        <taxon>Solanoideae</taxon>
        <taxon>Solaneae</taxon>
        <taxon>Solanum</taxon>
    </lineage>
</organism>
<accession>A0A0V0HNM7</accession>
<sequence>MYFCVFFDMKSIFFFLVPNDYSFDVLLICNYVCLCISMLSRFFWCSLNFQLCYFKKKQKHVFKRNKYLIFLARDIV</sequence>